<organism evidence="2 3">
    <name type="scientific">Gryllotalpicola daejeonensis</name>
    <dbReference type="NCBI Taxonomy" id="993087"/>
    <lineage>
        <taxon>Bacteria</taxon>
        <taxon>Bacillati</taxon>
        <taxon>Actinomycetota</taxon>
        <taxon>Actinomycetes</taxon>
        <taxon>Micrococcales</taxon>
        <taxon>Microbacteriaceae</taxon>
        <taxon>Gryllotalpicola</taxon>
    </lineage>
</organism>
<sequence length="170" mass="17888">MSRVLAGAGVEVPAWAIRVALGVVLIAAGALHAGDAWGWLAMSLGALAAASPWVQLAWAAMLSLALSELTQPAGAGTWHPYAVLAAVVLAHVLASRAAITPVRARVELRIFRRPLIVACVIALTSELLLALTLWERGRSHPTWAPATLVAALALLGLGALLFLRLFRRTE</sequence>
<dbReference type="EMBL" id="BAABBV010000001">
    <property type="protein sequence ID" value="GAA4154987.1"/>
    <property type="molecule type" value="Genomic_DNA"/>
</dbReference>
<reference evidence="2" key="2">
    <citation type="submission" date="2023-12" db="EMBL/GenBank/DDBJ databases">
        <authorList>
            <person name="Sun Q."/>
            <person name="Inoue M."/>
        </authorList>
    </citation>
    <scope>NUCLEOTIDE SEQUENCE</scope>
    <source>
        <strain evidence="2">JCM 17590</strain>
    </source>
</reference>
<keyword evidence="1" id="KW-1133">Transmembrane helix</keyword>
<name>A0ABP7ZE34_9MICO</name>
<evidence type="ECO:0000313" key="2">
    <source>
        <dbReference type="EMBL" id="GAA4154987.1"/>
    </source>
</evidence>
<gene>
    <name evidence="2" type="ORF">GCM10022286_03340</name>
</gene>
<feature type="transmembrane region" description="Helical" evidence="1">
    <location>
        <begin position="12"/>
        <end position="32"/>
    </location>
</feature>
<evidence type="ECO:0000256" key="1">
    <source>
        <dbReference type="SAM" id="Phobius"/>
    </source>
</evidence>
<dbReference type="RefSeq" id="WP_344790003.1">
    <property type="nucleotide sequence ID" value="NZ_BAABBV010000001.1"/>
</dbReference>
<feature type="transmembrane region" description="Helical" evidence="1">
    <location>
        <begin position="44"/>
        <end position="66"/>
    </location>
</feature>
<accession>A0ABP7ZE34</accession>
<keyword evidence="3" id="KW-1185">Reference proteome</keyword>
<reference evidence="2" key="1">
    <citation type="journal article" date="2014" name="Int. J. Syst. Evol. Microbiol.">
        <title>Complete genome of a new Firmicutes species belonging to the dominant human colonic microbiota ('Ruminococcus bicirculans') reveals two chromosomes and a selective capacity to utilize plant glucans.</title>
        <authorList>
            <consortium name="NISC Comparative Sequencing Program"/>
            <person name="Wegmann U."/>
            <person name="Louis P."/>
            <person name="Goesmann A."/>
            <person name="Henrissat B."/>
            <person name="Duncan S.H."/>
            <person name="Flint H.J."/>
        </authorList>
    </citation>
    <scope>NUCLEOTIDE SEQUENCE</scope>
    <source>
        <strain evidence="2">JCM 17590</strain>
    </source>
</reference>
<proteinExistence type="predicted"/>
<comment type="caution">
    <text evidence="2">The sequence shown here is derived from an EMBL/GenBank/DDBJ whole genome shotgun (WGS) entry which is preliminary data.</text>
</comment>
<keyword evidence="1" id="KW-0812">Transmembrane</keyword>
<protein>
    <submittedName>
        <fullName evidence="2">Uncharacterized protein</fullName>
    </submittedName>
</protein>
<evidence type="ECO:0000313" key="3">
    <source>
        <dbReference type="Proteomes" id="UP001415169"/>
    </source>
</evidence>
<feature type="transmembrane region" description="Helical" evidence="1">
    <location>
        <begin position="146"/>
        <end position="166"/>
    </location>
</feature>
<keyword evidence="1" id="KW-0472">Membrane</keyword>
<dbReference type="Proteomes" id="UP001415169">
    <property type="component" value="Unassembled WGS sequence"/>
</dbReference>
<feature type="transmembrane region" description="Helical" evidence="1">
    <location>
        <begin position="78"/>
        <end position="94"/>
    </location>
</feature>
<feature type="transmembrane region" description="Helical" evidence="1">
    <location>
        <begin position="115"/>
        <end position="134"/>
    </location>
</feature>